<dbReference type="PANTHER" id="PTHR28234">
    <property type="entry name" value="NUCLEAR CONTROL OF ATPASE PROTEIN 2"/>
    <property type="match status" value="1"/>
</dbReference>
<sequence length="613" mass="69796">MITDSFVVQSIQEVTSNLEKSLQSLVFPDNESENVVNSSLGERNLEVLQNQLSEIKNLSENLCKQISGRKTYSNLNIDFGKIQEILLKIDELPKSSNYLQNIITAGISHYVLIICYYCLTNTLVNQLVRVNNVKSYYESVSSSKLYSLFYGLQILPSELYYGIKAVSNKIRSKVSDLKSVQTSLTLEDVKCIGTDIAKDIYPQFNKLLMVQSFKFVGLPRETTKKVQVLFSLPHIVLKNKLHNQLNLTDSIHERYLMKLGYLICNVQKSKEEKLLDAKLNYFKTFFEIDSNTNKTLSDIVKLTSNFKEANELTKIQKPSILVRIWPVTLLTLMYGPSSISSLWHNRIVIADFIRANLIEFVSGLLYNWIWQPLKQVWATVRHDENSSIAMMSQDTLPSELNSLNRMVVSLVSENSSSNIDVDSLVSQVEHGDLTQFMEIYENQLENPVKNIVTGKLIRSLLVQVQKTKVDGSLVLDGVDKMLKSQQLVFGVLALSPAIAIVYFGSVAACRLVKLGNIWSNIQTYKLAMIQSLNSTERLISLMEDTEVGQKAYYEQGLLTVELNILEKVGYILVEPERRKEWLRDITELGNLNNTTSLSLRIINRINRSYSKYL</sequence>
<dbReference type="PANTHER" id="PTHR28234:SF1">
    <property type="entry name" value="NUCLEAR CONTROL OF ATPASE PROTEIN 2"/>
    <property type="match status" value="1"/>
</dbReference>
<evidence type="ECO:0000256" key="3">
    <source>
        <dbReference type="ARBA" id="ARBA00022989"/>
    </source>
</evidence>
<feature type="transmembrane region" description="Helical" evidence="6">
    <location>
        <begin position="487"/>
        <end position="512"/>
    </location>
</feature>
<evidence type="ECO:0000256" key="2">
    <source>
        <dbReference type="ARBA" id="ARBA00022692"/>
    </source>
</evidence>
<evidence type="ECO:0000256" key="4">
    <source>
        <dbReference type="ARBA" id="ARBA00023128"/>
    </source>
</evidence>
<dbReference type="eggNOG" id="ENOG502QTT6">
    <property type="taxonomic scope" value="Eukaryota"/>
</dbReference>
<dbReference type="Pfam" id="PF08637">
    <property type="entry name" value="NCA2"/>
    <property type="match status" value="1"/>
</dbReference>
<dbReference type="OMA" id="NRIYHVY"/>
<keyword evidence="2 6" id="KW-0812">Transmembrane</keyword>
<dbReference type="InterPro" id="IPR013946">
    <property type="entry name" value="NCA2-like"/>
</dbReference>
<evidence type="ECO:0000313" key="7">
    <source>
        <dbReference type="EMBL" id="CCE61647.1"/>
    </source>
</evidence>
<dbReference type="AlphaFoldDB" id="G8BP19"/>
<dbReference type="HOGENOM" id="CLU_008227_2_0_1"/>
<dbReference type="STRING" id="1071381.G8BP19"/>
<dbReference type="GO" id="GO:0009060">
    <property type="term" value="P:aerobic respiration"/>
    <property type="evidence" value="ECO:0007669"/>
    <property type="project" value="EnsemblFungi"/>
</dbReference>
<proteinExistence type="predicted"/>
<evidence type="ECO:0000256" key="6">
    <source>
        <dbReference type="SAM" id="Phobius"/>
    </source>
</evidence>
<dbReference type="RefSeq" id="XP_003684081.1">
    <property type="nucleotide sequence ID" value="XM_003684033.1"/>
</dbReference>
<comment type="subcellular location">
    <subcellularLocation>
        <location evidence="1">Mitochondrion membrane</location>
        <topology evidence="1">Multi-pass membrane protein</topology>
    </subcellularLocation>
</comment>
<keyword evidence="5 6" id="KW-0472">Membrane</keyword>
<keyword evidence="4" id="KW-0496">Mitochondrion</keyword>
<dbReference type="OrthoDB" id="413313at2759"/>
<protein>
    <recommendedName>
        <fullName evidence="9">Nuclear control of ATPase protein 2</fullName>
    </recommendedName>
</protein>
<dbReference type="KEGG" id="tpf:TPHA_0A05730"/>
<organism evidence="7 8">
    <name type="scientific">Tetrapisispora phaffii (strain ATCC 24235 / CBS 4417 / NBRC 1672 / NRRL Y-8282 / UCD 70-5)</name>
    <name type="common">Yeast</name>
    <name type="synonym">Fabospora phaffii</name>
    <dbReference type="NCBI Taxonomy" id="1071381"/>
    <lineage>
        <taxon>Eukaryota</taxon>
        <taxon>Fungi</taxon>
        <taxon>Dikarya</taxon>
        <taxon>Ascomycota</taxon>
        <taxon>Saccharomycotina</taxon>
        <taxon>Saccharomycetes</taxon>
        <taxon>Saccharomycetales</taxon>
        <taxon>Saccharomycetaceae</taxon>
        <taxon>Tetrapisispora</taxon>
    </lineage>
</organism>
<accession>G8BP19</accession>
<gene>
    <name evidence="7" type="primary">TPHA0A05730</name>
    <name evidence="7" type="ordered locus">TPHA_0A05730</name>
</gene>
<keyword evidence="8" id="KW-1185">Reference proteome</keyword>
<dbReference type="GO" id="GO:0005741">
    <property type="term" value="C:mitochondrial outer membrane"/>
    <property type="evidence" value="ECO:0007669"/>
    <property type="project" value="TreeGrafter"/>
</dbReference>
<dbReference type="GeneID" id="11532389"/>
<dbReference type="EMBL" id="HE612856">
    <property type="protein sequence ID" value="CCE61647.1"/>
    <property type="molecule type" value="Genomic_DNA"/>
</dbReference>
<evidence type="ECO:0008006" key="9">
    <source>
        <dbReference type="Google" id="ProtNLM"/>
    </source>
</evidence>
<keyword evidence="3 6" id="KW-1133">Transmembrane helix</keyword>
<evidence type="ECO:0000256" key="5">
    <source>
        <dbReference type="ARBA" id="ARBA00023136"/>
    </source>
</evidence>
<reference evidence="7 8" key="1">
    <citation type="journal article" date="2011" name="Proc. Natl. Acad. Sci. U.S.A.">
        <title>Evolutionary erosion of yeast sex chromosomes by mating-type switching accidents.</title>
        <authorList>
            <person name="Gordon J.L."/>
            <person name="Armisen D."/>
            <person name="Proux-Wera E."/>
            <person name="Oheigeartaigh S.S."/>
            <person name="Byrne K.P."/>
            <person name="Wolfe K.H."/>
        </authorList>
    </citation>
    <scope>NUCLEOTIDE SEQUENCE [LARGE SCALE GENOMIC DNA]</scope>
    <source>
        <strain evidence="8">ATCC 24235 / CBS 4417 / NBRC 1672 / NRRL Y-8282 / UCD 70-5</strain>
    </source>
</reference>
<evidence type="ECO:0000313" key="8">
    <source>
        <dbReference type="Proteomes" id="UP000005666"/>
    </source>
</evidence>
<name>G8BP19_TETPH</name>
<evidence type="ECO:0000256" key="1">
    <source>
        <dbReference type="ARBA" id="ARBA00004225"/>
    </source>
</evidence>
<dbReference type="GO" id="GO:0016071">
    <property type="term" value="P:mRNA metabolic process"/>
    <property type="evidence" value="ECO:0007669"/>
    <property type="project" value="EnsemblFungi"/>
</dbReference>
<dbReference type="Proteomes" id="UP000005666">
    <property type="component" value="Chromosome 1"/>
</dbReference>